<accession>A0A2M8DQD7</accession>
<dbReference type="AlphaFoldDB" id="A0A2M8DQD7"/>
<feature type="domain" description="Serine aminopeptidase S33" evidence="1">
    <location>
        <begin position="26"/>
        <end position="184"/>
    </location>
</feature>
<dbReference type="InterPro" id="IPR029058">
    <property type="entry name" value="AB_hydrolase_fold"/>
</dbReference>
<gene>
    <name evidence="2" type="ORF">CO073_03890</name>
</gene>
<dbReference type="InterPro" id="IPR022742">
    <property type="entry name" value="Hydrolase_4"/>
</dbReference>
<evidence type="ECO:0000259" key="1">
    <source>
        <dbReference type="Pfam" id="PF12146"/>
    </source>
</evidence>
<evidence type="ECO:0000313" key="3">
    <source>
        <dbReference type="Proteomes" id="UP000230136"/>
    </source>
</evidence>
<dbReference type="EMBL" id="PFSY01000177">
    <property type="protein sequence ID" value="PJC01304.1"/>
    <property type="molecule type" value="Genomic_DNA"/>
</dbReference>
<dbReference type="Proteomes" id="UP000230136">
    <property type="component" value="Unassembled WGS sequence"/>
</dbReference>
<protein>
    <recommendedName>
        <fullName evidence="1">Serine aminopeptidase S33 domain-containing protein</fullName>
    </recommendedName>
</protein>
<dbReference type="Pfam" id="PF12146">
    <property type="entry name" value="Hydrolase_4"/>
    <property type="match status" value="1"/>
</dbReference>
<comment type="caution">
    <text evidence="2">The sequence shown here is derived from an EMBL/GenBank/DDBJ whole genome shotgun (WGS) entry which is preliminary data.</text>
</comment>
<proteinExistence type="predicted"/>
<dbReference type="SUPFAM" id="SSF53474">
    <property type="entry name" value="alpha/beta-Hydrolases"/>
    <property type="match status" value="1"/>
</dbReference>
<evidence type="ECO:0000313" key="2">
    <source>
        <dbReference type="EMBL" id="PJC01304.1"/>
    </source>
</evidence>
<name>A0A2M8DQD7_9BACT</name>
<organism evidence="2 3">
    <name type="scientific">Candidatus Komeilibacteria bacterium CG_4_9_14_0_8_um_filter_36_9</name>
    <dbReference type="NCBI Taxonomy" id="1974473"/>
    <lineage>
        <taxon>Bacteria</taxon>
        <taxon>Candidatus Komeiliibacteriota</taxon>
    </lineage>
</organism>
<dbReference type="Gene3D" id="3.40.50.1820">
    <property type="entry name" value="alpha/beta hydrolase"/>
    <property type="match status" value="1"/>
</dbReference>
<sequence length="266" mass="30843">MMTQLIEFENKEGDIPRALLDQAESKVGVVFVHGFERTTIESKFKNIVEQLKGKVNLWRFGFSGVGLSDGKFEDLTVNKLASELVVAIKVFQQQCPEIKKIYLIGHSLACCIIISALATKSIIADRLILLAPAFNQQDLLRYWFARSQNKDKVIMWANYQEYLDEVAFIKDTEQDNRMIKEHYLKNQYWLENRDVNYQKMFVDIDLLWENLLIIHGLADDKVPLESNGQLPLDCSLLKIEKGDHDLQRPDMVEQYLDKVINFILNV</sequence>
<reference evidence="3" key="1">
    <citation type="submission" date="2017-09" db="EMBL/GenBank/DDBJ databases">
        <title>Depth-based differentiation of microbial function through sediment-hosted aquifers and enrichment of novel symbionts in the deep terrestrial subsurface.</title>
        <authorList>
            <person name="Probst A.J."/>
            <person name="Ladd B."/>
            <person name="Jarett J.K."/>
            <person name="Geller-Mcgrath D.E."/>
            <person name="Sieber C.M.K."/>
            <person name="Emerson J.B."/>
            <person name="Anantharaman K."/>
            <person name="Thomas B.C."/>
            <person name="Malmstrom R."/>
            <person name="Stieglmeier M."/>
            <person name="Klingl A."/>
            <person name="Woyke T."/>
            <person name="Ryan C.M."/>
            <person name="Banfield J.F."/>
        </authorList>
    </citation>
    <scope>NUCLEOTIDE SEQUENCE [LARGE SCALE GENOMIC DNA]</scope>
</reference>